<keyword evidence="3" id="KW-1185">Reference proteome</keyword>
<evidence type="ECO:0000256" key="1">
    <source>
        <dbReference type="SAM" id="MobiDB-lite"/>
    </source>
</evidence>
<evidence type="ECO:0000313" key="2">
    <source>
        <dbReference type="EMBL" id="KAG7053158.1"/>
    </source>
</evidence>
<proteinExistence type="predicted"/>
<organism evidence="2 3">
    <name type="scientific">Colletotrichum scovillei</name>
    <dbReference type="NCBI Taxonomy" id="1209932"/>
    <lineage>
        <taxon>Eukaryota</taxon>
        <taxon>Fungi</taxon>
        <taxon>Dikarya</taxon>
        <taxon>Ascomycota</taxon>
        <taxon>Pezizomycotina</taxon>
        <taxon>Sordariomycetes</taxon>
        <taxon>Hypocreomycetidae</taxon>
        <taxon>Glomerellales</taxon>
        <taxon>Glomerellaceae</taxon>
        <taxon>Colletotrichum</taxon>
        <taxon>Colletotrichum acutatum species complex</taxon>
    </lineage>
</organism>
<evidence type="ECO:0000313" key="3">
    <source>
        <dbReference type="Proteomes" id="UP000699042"/>
    </source>
</evidence>
<protein>
    <submittedName>
        <fullName evidence="2">Uncharacterized protein</fullName>
    </submittedName>
</protein>
<comment type="caution">
    <text evidence="2">The sequence shown here is derived from an EMBL/GenBank/DDBJ whole genome shotgun (WGS) entry which is preliminary data.</text>
</comment>
<sequence>MVGNKHNIALEYNSLQLSGSRRRSNVKDGSSSSGPNNHFSRKPFGFVAARTRANDLALSSSHSIADSTSRVRIPAHSGEASLMYWA</sequence>
<feature type="region of interest" description="Disordered" evidence="1">
    <location>
        <begin position="18"/>
        <end position="42"/>
    </location>
</feature>
<dbReference type="AlphaFoldDB" id="A0A9P7RAP4"/>
<feature type="compositionally biased region" description="Polar residues" evidence="1">
    <location>
        <begin position="27"/>
        <end position="38"/>
    </location>
</feature>
<reference evidence="2" key="1">
    <citation type="submission" date="2021-05" db="EMBL/GenBank/DDBJ databases">
        <title>Comparative genomics of three Colletotrichum scovillei strains and genetic complementation revealed genes involved fungal growth and virulence on chili pepper.</title>
        <authorList>
            <person name="Hsieh D.-K."/>
            <person name="Chuang S.-C."/>
            <person name="Chen C.-Y."/>
            <person name="Chao Y.-T."/>
            <person name="Lu M.-Y.J."/>
            <person name="Lee M.-H."/>
            <person name="Shih M.-C."/>
        </authorList>
    </citation>
    <scope>NUCLEOTIDE SEQUENCE</scope>
    <source>
        <strain evidence="2">Coll-153</strain>
    </source>
</reference>
<dbReference type="Proteomes" id="UP000699042">
    <property type="component" value="Unassembled WGS sequence"/>
</dbReference>
<dbReference type="EMBL" id="JAESDN010000003">
    <property type="protein sequence ID" value="KAG7053158.1"/>
    <property type="molecule type" value="Genomic_DNA"/>
</dbReference>
<accession>A0A9P7RAP4</accession>
<gene>
    <name evidence="2" type="ORF">JMJ77_000249</name>
</gene>
<name>A0A9P7RAP4_9PEZI</name>